<evidence type="ECO:0000313" key="2">
    <source>
        <dbReference type="EMBL" id="UOE42896.1"/>
    </source>
</evidence>
<dbReference type="Proteomes" id="UP000832097">
    <property type="component" value="Chromosome"/>
</dbReference>
<keyword evidence="1" id="KW-1133">Transmembrane helix</keyword>
<feature type="transmembrane region" description="Helical" evidence="1">
    <location>
        <begin position="58"/>
        <end position="79"/>
    </location>
</feature>
<proteinExistence type="predicted"/>
<accession>A0ABY4BYY2</accession>
<keyword evidence="1" id="KW-0812">Transmembrane</keyword>
<keyword evidence="1" id="KW-0472">Membrane</keyword>
<name>A0ABY4BYY2_9MICO</name>
<reference evidence="2 3" key="1">
    <citation type="submission" date="2022-03" db="EMBL/GenBank/DDBJ databases">
        <title>Mucilaginibacter sp. isolated from the gut of Protaetia brevitarsis seulensis larvae.</title>
        <authorList>
            <person name="Won M."/>
            <person name="Kim S.-J."/>
            <person name="Kwon S.-W."/>
        </authorList>
    </citation>
    <scope>NUCLEOTIDE SEQUENCE [LARGE SCALE GENOMIC DNA]</scope>
    <source>
        <strain evidence="2 3">CFWR-12</strain>
    </source>
</reference>
<sequence length="140" mass="15561">MTLQPSGDSAAPVPCLVSIGNIHATRERIVTPDGTWSLGEVALATHDESETMSRMNGWAIAMLILFIWTFPLNLFFLLWRRRTVSGHINVTVWAPGDRTFTEPVPVWTDVQRRDVFARIAQLQRLVEAGRATGQTGSTIS</sequence>
<dbReference type="EMBL" id="CP094528">
    <property type="protein sequence ID" value="UOE42896.1"/>
    <property type="molecule type" value="Genomic_DNA"/>
</dbReference>
<gene>
    <name evidence="2" type="ORF">MTO99_11930</name>
</gene>
<keyword evidence="3" id="KW-1185">Reference proteome</keyword>
<evidence type="ECO:0000256" key="1">
    <source>
        <dbReference type="SAM" id="Phobius"/>
    </source>
</evidence>
<dbReference type="RefSeq" id="WP_243553846.1">
    <property type="nucleotide sequence ID" value="NZ_CP094528.1"/>
</dbReference>
<evidence type="ECO:0000313" key="3">
    <source>
        <dbReference type="Proteomes" id="UP000832097"/>
    </source>
</evidence>
<organism evidence="2 3">
    <name type="scientific">Agromyces larvae</name>
    <dbReference type="NCBI Taxonomy" id="2929802"/>
    <lineage>
        <taxon>Bacteria</taxon>
        <taxon>Bacillati</taxon>
        <taxon>Actinomycetota</taxon>
        <taxon>Actinomycetes</taxon>
        <taxon>Micrococcales</taxon>
        <taxon>Microbacteriaceae</taxon>
        <taxon>Agromyces</taxon>
    </lineage>
</organism>
<protein>
    <submittedName>
        <fullName evidence="2">Uncharacterized protein</fullName>
    </submittedName>
</protein>